<sequence>MPPATLERSAPSLFRRGPSPLSQLALYAALALFLMVADARFQLVGPLRQAVATVLYPAQWLMRQPVEFARQGLDYFESLHQAEAEARAARAQMLQLAQRAHQADLLLQENQHLRELLQLQPRIAVPSLAAEVIYEAADPFSRRVVIDRGQAAGVVAGAPVVDAAGVLGQVTRVLPLQSEVTLLIDREQATPVQNMRTGVRGIAFGDPTAGQGGGLELRFMPSSADIRAGDLLSTSGVDGVYPPGQPVARVLRVERRADSAFARVLCAPLAQVQGARHVLVLQPLAAVVPQRLPPAVSETPAAKKKGKGENKAENKAEKKSEKKGGRAP</sequence>
<evidence type="ECO:0000256" key="1">
    <source>
        <dbReference type="ARBA" id="ARBA00009369"/>
    </source>
</evidence>
<dbReference type="Pfam" id="PF04085">
    <property type="entry name" value="MreC"/>
    <property type="match status" value="1"/>
</dbReference>
<dbReference type="PIRSF" id="PIRSF038471">
    <property type="entry name" value="MreC"/>
    <property type="match status" value="1"/>
</dbReference>
<dbReference type="Gene3D" id="2.40.10.350">
    <property type="entry name" value="Rod shape-determining protein MreC, domain 2"/>
    <property type="match status" value="1"/>
</dbReference>
<reference evidence="8 9" key="1">
    <citation type="submission" date="2018-07" db="EMBL/GenBank/DDBJ databases">
        <title>Genomic Encyclopedia of Type Strains, Phase IV (KMG-IV): sequencing the most valuable type-strain genomes for metagenomic binning, comparative biology and taxonomic classification.</title>
        <authorList>
            <person name="Goeker M."/>
        </authorList>
    </citation>
    <scope>NUCLEOTIDE SEQUENCE [LARGE SCALE GENOMIC DNA]</scope>
    <source>
        <strain evidence="8 9">DSM 100911</strain>
    </source>
</reference>
<dbReference type="OrthoDB" id="9808025at2"/>
<dbReference type="GO" id="GO:0005886">
    <property type="term" value="C:plasma membrane"/>
    <property type="evidence" value="ECO:0007669"/>
    <property type="project" value="TreeGrafter"/>
</dbReference>
<dbReference type="NCBIfam" id="TIGR00219">
    <property type="entry name" value="mreC"/>
    <property type="match status" value="1"/>
</dbReference>
<dbReference type="EMBL" id="QPJU01000002">
    <property type="protein sequence ID" value="RCX10982.1"/>
    <property type="molecule type" value="Genomic_DNA"/>
</dbReference>
<dbReference type="RefSeq" id="WP_114482546.1">
    <property type="nucleotide sequence ID" value="NZ_QPJU01000002.1"/>
</dbReference>
<evidence type="ECO:0000313" key="8">
    <source>
        <dbReference type="EMBL" id="RCX10982.1"/>
    </source>
</evidence>
<organism evidence="8 9">
    <name type="scientific">Extensimonas vulgaris</name>
    <dbReference type="NCBI Taxonomy" id="1031594"/>
    <lineage>
        <taxon>Bacteria</taxon>
        <taxon>Pseudomonadati</taxon>
        <taxon>Pseudomonadota</taxon>
        <taxon>Betaproteobacteria</taxon>
        <taxon>Burkholderiales</taxon>
        <taxon>Comamonadaceae</taxon>
        <taxon>Extensimonas</taxon>
    </lineage>
</organism>
<dbReference type="Gene3D" id="2.40.10.340">
    <property type="entry name" value="Rod shape-determining protein MreC, domain 1"/>
    <property type="match status" value="1"/>
</dbReference>
<evidence type="ECO:0000256" key="5">
    <source>
        <dbReference type="PIRNR" id="PIRNR038471"/>
    </source>
</evidence>
<feature type="region of interest" description="Disordered" evidence="6">
    <location>
        <begin position="291"/>
        <end position="328"/>
    </location>
</feature>
<dbReference type="PANTHER" id="PTHR34138">
    <property type="entry name" value="CELL SHAPE-DETERMINING PROTEIN MREC"/>
    <property type="match status" value="1"/>
</dbReference>
<evidence type="ECO:0000256" key="2">
    <source>
        <dbReference type="ARBA" id="ARBA00013855"/>
    </source>
</evidence>
<dbReference type="AlphaFoldDB" id="A0A369ANL8"/>
<dbReference type="PANTHER" id="PTHR34138:SF1">
    <property type="entry name" value="CELL SHAPE-DETERMINING PROTEIN MREC"/>
    <property type="match status" value="1"/>
</dbReference>
<dbReference type="InterPro" id="IPR007221">
    <property type="entry name" value="MreC"/>
</dbReference>
<proteinExistence type="inferred from homology"/>
<evidence type="ECO:0000313" key="9">
    <source>
        <dbReference type="Proteomes" id="UP000252174"/>
    </source>
</evidence>
<evidence type="ECO:0000256" key="4">
    <source>
        <dbReference type="ARBA" id="ARBA00032089"/>
    </source>
</evidence>
<evidence type="ECO:0000256" key="3">
    <source>
        <dbReference type="ARBA" id="ARBA00022960"/>
    </source>
</evidence>
<dbReference type="GO" id="GO:0008360">
    <property type="term" value="P:regulation of cell shape"/>
    <property type="evidence" value="ECO:0007669"/>
    <property type="project" value="UniProtKB-KW"/>
</dbReference>
<comment type="caution">
    <text evidence="8">The sequence shown here is derived from an EMBL/GenBank/DDBJ whole genome shotgun (WGS) entry which is preliminary data.</text>
</comment>
<comment type="similarity">
    <text evidence="1 5">Belongs to the MreC family.</text>
</comment>
<feature type="domain" description="Rod shape-determining protein MreC beta-barrel core" evidence="7">
    <location>
        <begin position="132"/>
        <end position="282"/>
    </location>
</feature>
<name>A0A369ANL8_9BURK</name>
<gene>
    <name evidence="8" type="ORF">DFR45_102384</name>
</gene>
<dbReference type="InterPro" id="IPR055342">
    <property type="entry name" value="MreC_beta-barrel_core"/>
</dbReference>
<feature type="compositionally biased region" description="Basic and acidic residues" evidence="6">
    <location>
        <begin position="307"/>
        <end position="328"/>
    </location>
</feature>
<evidence type="ECO:0000259" key="7">
    <source>
        <dbReference type="Pfam" id="PF04085"/>
    </source>
</evidence>
<dbReference type="InterPro" id="IPR042175">
    <property type="entry name" value="Cell/Rod_MreC_2"/>
</dbReference>
<evidence type="ECO:0000256" key="6">
    <source>
        <dbReference type="SAM" id="MobiDB-lite"/>
    </source>
</evidence>
<dbReference type="InterPro" id="IPR042177">
    <property type="entry name" value="Cell/Rod_1"/>
</dbReference>
<comment type="function">
    <text evidence="5">Involved in formation and maintenance of cell shape.</text>
</comment>
<keyword evidence="9" id="KW-1185">Reference proteome</keyword>
<dbReference type="Proteomes" id="UP000252174">
    <property type="component" value="Unassembled WGS sequence"/>
</dbReference>
<protein>
    <recommendedName>
        <fullName evidence="2 5">Cell shape-determining protein MreC</fullName>
    </recommendedName>
    <alternativeName>
        <fullName evidence="4 5">Cell shape protein MreC</fullName>
    </alternativeName>
</protein>
<accession>A0A369ANL8</accession>
<keyword evidence="3 5" id="KW-0133">Cell shape</keyword>